<evidence type="ECO:0000256" key="11">
    <source>
        <dbReference type="SAM" id="MobiDB-lite"/>
    </source>
</evidence>
<dbReference type="Pfam" id="PF07714">
    <property type="entry name" value="PK_Tyr_Ser-Thr"/>
    <property type="match status" value="1"/>
</dbReference>
<feature type="compositionally biased region" description="Basic and acidic residues" evidence="11">
    <location>
        <begin position="946"/>
        <end position="957"/>
    </location>
</feature>
<dbReference type="PROSITE" id="PS50002">
    <property type="entry name" value="SH3"/>
    <property type="match status" value="1"/>
</dbReference>
<evidence type="ECO:0000256" key="2">
    <source>
        <dbReference type="ARBA" id="ARBA00022443"/>
    </source>
</evidence>
<accession>A0A8B7YA93</accession>
<organism evidence="15 16">
    <name type="scientific">Acanthaster planci</name>
    <name type="common">Crown-of-thorns starfish</name>
    <dbReference type="NCBI Taxonomy" id="133434"/>
    <lineage>
        <taxon>Eukaryota</taxon>
        <taxon>Metazoa</taxon>
        <taxon>Echinodermata</taxon>
        <taxon>Eleutherozoa</taxon>
        <taxon>Asterozoa</taxon>
        <taxon>Asteroidea</taxon>
        <taxon>Valvatacea</taxon>
        <taxon>Valvatida</taxon>
        <taxon>Acanthasteridae</taxon>
        <taxon>Acanthaster</taxon>
    </lineage>
</organism>
<keyword evidence="5" id="KW-0418">Kinase</keyword>
<keyword evidence="6 10" id="KW-0067">ATP-binding</keyword>
<feature type="region of interest" description="Disordered" evidence="11">
    <location>
        <begin position="621"/>
        <end position="762"/>
    </location>
</feature>
<dbReference type="Gene3D" id="1.10.510.10">
    <property type="entry name" value="Transferase(Phosphotransferase) domain 1"/>
    <property type="match status" value="1"/>
</dbReference>
<feature type="region of interest" description="Disordered" evidence="11">
    <location>
        <begin position="946"/>
        <end position="1034"/>
    </location>
</feature>
<dbReference type="GO" id="GO:0005524">
    <property type="term" value="F:ATP binding"/>
    <property type="evidence" value="ECO:0007669"/>
    <property type="project" value="UniProtKB-UniRule"/>
</dbReference>
<dbReference type="InterPro" id="IPR001452">
    <property type="entry name" value="SH3_domain"/>
</dbReference>
<sequence length="1229" mass="135538">MPYEGTLYEFLSEVGLQQYHQDFVSKLGVTAIDHLAYVQTDDVLQLGMTQPEWRRLRASMKKVKKGKFKPGKNAKVSKTKPTIVRVPSQTSSPSGGHIIPASAINILDRELGRGEFGKVMQGIWTDKDGQKIQVAVKCLSPEKLSADKAQDFVKEAAIMYSLNHDNLVKLFGVVLDVDTSLMLVTEFAALRSLLENIKQPTLRPSFPITLLLEFAGQIADAMRYLHLSNIIHRDLATRNILLFVDDDGTKKVKISDFGLSRRLILGENYRSEMRPNLKLPLAWMPVEALTKLTFTKASDVWSFGVTMWEMFTYGRQPWATYTGEEILKAIDKPALQRLERPDACPVKIYDILLKCWKHEPEKRPSFAEICEELPKAKPVQVRAITHYKPTKDGELAYRADDIITVLDANENSGIWTGILASGKIGTFLRCNTTLLGSTSTAGGSRLRRWKSGFRSDKRDARKSWHGRLTTDAIGTPMGARHIFHVGPDGTVQGDATFGGDYRTLPSESKIRQPWSSSSSVSSASSASTTRSPPRSPYRTNPPDQKVPVGASSSATLPPSHSVQSLPPRSSLLKANGELTSSTPELASAGAPLHADQDELDSDLSELPAVLPKEREVLASAAANSRIAEEPKISPLTETTMEAGATIEAGATASFSAEMERPPSPDSFSTNRNTAKFPRPLPPPRVPSSSSHPQYRQSMPARSPGFASDQATSRANSEVERVDLADFAPRPVPLPSPSNAPNAGNDSDGEADERYMPPPTQRQINGALNFGAQGVRNPMTRGHTIDVIIPNQHSTNPFLQAQTPLRPPLLTSQSVDSGRGTADGMEDLVRASPEDIRRIIQQESTLKTLASQSDEDSYDDDDDDDDSRDYVVCRFNNDDLSDLPSRLPPAPPIPVSQCKPSKPKELVRETEYEIMNPQRDSVFLSEVEQVSVGVPVQQNIPLAERELPPLPALKDDNRSSSLTRSRSAHSFTWSSRIPSSQQLRERRGTLASTSRSETLKEIDERQGTRSLDRLERKSRSSDDIPEEEPGLKEVESLTDVLARTYRSPPVSVGSSNYIFPRPQNNFLSQRIQAPMVHPPIPKDPPPPSVINNYHIPRPLPACSSEDYIDMTNTRRRQSNLAGFGSGKGVGSEKTEGVDAKPPDGGPQKALDIQSVRKELPDMISLEECTQVLRDNLWNVPLTIKILKIRYLTRTFLMDDGTCRQALEEANWDLGIASAIIGQSPESSISL</sequence>
<dbReference type="OrthoDB" id="4062651at2759"/>
<dbReference type="InterPro" id="IPR000719">
    <property type="entry name" value="Prot_kinase_dom"/>
</dbReference>
<feature type="compositionally biased region" description="Low complexity" evidence="11">
    <location>
        <begin position="958"/>
        <end position="969"/>
    </location>
</feature>
<dbReference type="Gene3D" id="1.10.150.50">
    <property type="entry name" value="Transcription Factor, Ets-1"/>
    <property type="match status" value="1"/>
</dbReference>
<keyword evidence="7" id="KW-0829">Tyrosine-protein kinase</keyword>
<dbReference type="SUPFAM" id="SSF56112">
    <property type="entry name" value="Protein kinase-like (PK-like)"/>
    <property type="match status" value="1"/>
</dbReference>
<evidence type="ECO:0000313" key="15">
    <source>
        <dbReference type="Proteomes" id="UP000694845"/>
    </source>
</evidence>
<dbReference type="Pfam" id="PF22931">
    <property type="entry name" value="SAM_TNK"/>
    <property type="match status" value="1"/>
</dbReference>
<dbReference type="SMART" id="SM00219">
    <property type="entry name" value="TyrKc"/>
    <property type="match status" value="1"/>
</dbReference>
<dbReference type="InterPro" id="IPR050198">
    <property type="entry name" value="Non-receptor_tyrosine_kinases"/>
</dbReference>
<feature type="region of interest" description="Disordered" evidence="11">
    <location>
        <begin position="1116"/>
        <end position="1148"/>
    </location>
</feature>
<dbReference type="InterPro" id="IPR013761">
    <property type="entry name" value="SAM/pointed_sf"/>
</dbReference>
<feature type="region of interest" description="Disordered" evidence="11">
    <location>
        <begin position="842"/>
        <end position="868"/>
    </location>
</feature>
<dbReference type="PANTHER" id="PTHR24418">
    <property type="entry name" value="TYROSINE-PROTEIN KINASE"/>
    <property type="match status" value="1"/>
</dbReference>
<evidence type="ECO:0000256" key="10">
    <source>
        <dbReference type="PROSITE-ProRule" id="PRU10141"/>
    </source>
</evidence>
<protein>
    <recommendedName>
        <fullName evidence="1">non-specific protein-tyrosine kinase</fullName>
        <ecNumber evidence="1">2.7.10.2</ecNumber>
    </recommendedName>
</protein>
<dbReference type="InterPro" id="IPR036028">
    <property type="entry name" value="SH3-like_dom_sf"/>
</dbReference>
<dbReference type="Gene3D" id="2.30.30.40">
    <property type="entry name" value="SH3 Domains"/>
    <property type="match status" value="1"/>
</dbReference>
<feature type="region of interest" description="Disordered" evidence="11">
    <location>
        <begin position="801"/>
        <end position="824"/>
    </location>
</feature>
<dbReference type="InterPro" id="IPR017441">
    <property type="entry name" value="Protein_kinase_ATP_BS"/>
</dbReference>
<feature type="domain" description="SH3" evidence="12">
    <location>
        <begin position="376"/>
        <end position="437"/>
    </location>
</feature>
<dbReference type="GeneID" id="110979028"/>
<dbReference type="Proteomes" id="UP000694845">
    <property type="component" value="Unplaced"/>
</dbReference>
<dbReference type="GO" id="GO:0004674">
    <property type="term" value="F:protein serine/threonine kinase activity"/>
    <property type="evidence" value="ECO:0007669"/>
    <property type="project" value="UniProtKB-EC"/>
</dbReference>
<feature type="compositionally biased region" description="Basic and acidic residues" evidence="11">
    <location>
        <begin position="1129"/>
        <end position="1140"/>
    </location>
</feature>
<dbReference type="PRINTS" id="PR00109">
    <property type="entry name" value="TYRKINASE"/>
</dbReference>
<keyword evidence="15" id="KW-1185">Reference proteome</keyword>
<evidence type="ECO:0000259" key="13">
    <source>
        <dbReference type="PROSITE" id="PS50011"/>
    </source>
</evidence>
<feature type="domain" description="Protein kinase" evidence="13">
    <location>
        <begin position="105"/>
        <end position="376"/>
    </location>
</feature>
<evidence type="ECO:0000256" key="6">
    <source>
        <dbReference type="ARBA" id="ARBA00022840"/>
    </source>
</evidence>
<keyword evidence="4 10" id="KW-0547">Nucleotide-binding</keyword>
<dbReference type="PROSITE" id="PS50108">
    <property type="entry name" value="CRIB"/>
    <property type="match status" value="1"/>
</dbReference>
<evidence type="ECO:0000256" key="5">
    <source>
        <dbReference type="ARBA" id="ARBA00022777"/>
    </source>
</evidence>
<dbReference type="InterPro" id="IPR008266">
    <property type="entry name" value="Tyr_kinase_AS"/>
</dbReference>
<dbReference type="PROSITE" id="PS50011">
    <property type="entry name" value="PROTEIN_KINASE_DOM"/>
    <property type="match status" value="1"/>
</dbReference>
<evidence type="ECO:0000256" key="3">
    <source>
        <dbReference type="ARBA" id="ARBA00022679"/>
    </source>
</evidence>
<dbReference type="SUPFAM" id="SSF50044">
    <property type="entry name" value="SH3-domain"/>
    <property type="match status" value="1"/>
</dbReference>
<evidence type="ECO:0000256" key="7">
    <source>
        <dbReference type="ARBA" id="ARBA00023137"/>
    </source>
</evidence>
<proteinExistence type="predicted"/>
<dbReference type="AlphaFoldDB" id="A0A8B7YA93"/>
<dbReference type="InterPro" id="IPR000095">
    <property type="entry name" value="CRIB_dom"/>
</dbReference>
<feature type="binding site" evidence="10">
    <location>
        <position position="137"/>
    </location>
    <ligand>
        <name>ATP</name>
        <dbReference type="ChEBI" id="CHEBI:30616"/>
    </ligand>
</feature>
<feature type="compositionally biased region" description="Polar residues" evidence="11">
    <location>
        <begin position="550"/>
        <end position="567"/>
    </location>
</feature>
<evidence type="ECO:0000259" key="14">
    <source>
        <dbReference type="PROSITE" id="PS50108"/>
    </source>
</evidence>
<dbReference type="FunFam" id="1.10.510.10:FF:000521">
    <property type="entry name" value="Tyrosine-protein kinase pr2"/>
    <property type="match status" value="1"/>
</dbReference>
<feature type="domain" description="CRIB" evidence="14">
    <location>
        <begin position="473"/>
        <end position="486"/>
    </location>
</feature>
<evidence type="ECO:0000313" key="16">
    <source>
        <dbReference type="RefSeq" id="XP_022090169.1"/>
    </source>
</evidence>
<feature type="compositionally biased region" description="Basic and acidic residues" evidence="11">
    <location>
        <begin position="996"/>
        <end position="1021"/>
    </location>
</feature>
<feature type="compositionally biased region" description="Acidic residues" evidence="11">
    <location>
        <begin position="852"/>
        <end position="866"/>
    </location>
</feature>
<dbReference type="RefSeq" id="XP_022090169.1">
    <property type="nucleotide sequence ID" value="XM_022234477.1"/>
</dbReference>
<dbReference type="CDD" id="cd00174">
    <property type="entry name" value="SH3"/>
    <property type="match status" value="1"/>
</dbReference>
<comment type="catalytic activity">
    <reaction evidence="8">
        <text>L-threonyl-[protein] + ATP = O-phospho-L-threonyl-[protein] + ADP + H(+)</text>
        <dbReference type="Rhea" id="RHEA:46608"/>
        <dbReference type="Rhea" id="RHEA-COMP:11060"/>
        <dbReference type="Rhea" id="RHEA-COMP:11605"/>
        <dbReference type="ChEBI" id="CHEBI:15378"/>
        <dbReference type="ChEBI" id="CHEBI:30013"/>
        <dbReference type="ChEBI" id="CHEBI:30616"/>
        <dbReference type="ChEBI" id="CHEBI:61977"/>
        <dbReference type="ChEBI" id="CHEBI:456216"/>
        <dbReference type="EC" id="2.7.11.1"/>
    </reaction>
</comment>
<dbReference type="InterPro" id="IPR020635">
    <property type="entry name" value="Tyr_kinase_cat_dom"/>
</dbReference>
<evidence type="ECO:0000256" key="8">
    <source>
        <dbReference type="ARBA" id="ARBA00047899"/>
    </source>
</evidence>
<feature type="compositionally biased region" description="Low complexity" evidence="11">
    <location>
        <begin position="515"/>
        <end position="532"/>
    </location>
</feature>
<reference evidence="16" key="1">
    <citation type="submission" date="2025-08" db="UniProtKB">
        <authorList>
            <consortium name="RefSeq"/>
        </authorList>
    </citation>
    <scope>IDENTIFICATION</scope>
</reference>
<feature type="compositionally biased region" description="Polar residues" evidence="11">
    <location>
        <begin position="970"/>
        <end position="981"/>
    </location>
</feature>
<keyword evidence="2 9" id="KW-0728">SH3 domain</keyword>
<dbReference type="GO" id="GO:0004715">
    <property type="term" value="F:non-membrane spanning protein tyrosine kinase activity"/>
    <property type="evidence" value="ECO:0007669"/>
    <property type="project" value="UniProtKB-EC"/>
</dbReference>
<name>A0A8B7YA93_ACAPL</name>
<dbReference type="InterPro" id="IPR055175">
    <property type="entry name" value="ACK/TNK-like_SAM"/>
</dbReference>
<dbReference type="PROSITE" id="PS00107">
    <property type="entry name" value="PROTEIN_KINASE_ATP"/>
    <property type="match status" value="1"/>
</dbReference>
<dbReference type="InterPro" id="IPR001245">
    <property type="entry name" value="Ser-Thr/Tyr_kinase_cat_dom"/>
</dbReference>
<evidence type="ECO:0000256" key="1">
    <source>
        <dbReference type="ARBA" id="ARBA00011903"/>
    </source>
</evidence>
<feature type="region of interest" description="Disordered" evidence="11">
    <location>
        <begin position="880"/>
        <end position="901"/>
    </location>
</feature>
<keyword evidence="3" id="KW-0808">Transferase</keyword>
<dbReference type="InterPro" id="IPR011009">
    <property type="entry name" value="Kinase-like_dom_sf"/>
</dbReference>
<evidence type="ECO:0000259" key="12">
    <source>
        <dbReference type="PROSITE" id="PS50002"/>
    </source>
</evidence>
<feature type="compositionally biased region" description="Low complexity" evidence="11">
    <location>
        <begin position="636"/>
        <end position="652"/>
    </location>
</feature>
<dbReference type="EC" id="2.7.10.2" evidence="1"/>
<dbReference type="PROSITE" id="PS00109">
    <property type="entry name" value="PROTEIN_KINASE_TYR"/>
    <property type="match status" value="1"/>
</dbReference>
<dbReference type="Gene3D" id="3.30.200.20">
    <property type="entry name" value="Phosphorylase Kinase, domain 1"/>
    <property type="match status" value="1"/>
</dbReference>
<feature type="region of interest" description="Disordered" evidence="11">
    <location>
        <begin position="494"/>
        <end position="607"/>
    </location>
</feature>
<evidence type="ECO:0000256" key="4">
    <source>
        <dbReference type="ARBA" id="ARBA00022741"/>
    </source>
</evidence>
<gene>
    <name evidence="16" type="primary">LOC110979028</name>
</gene>
<evidence type="ECO:0000256" key="9">
    <source>
        <dbReference type="PROSITE-ProRule" id="PRU00192"/>
    </source>
</evidence>